<proteinExistence type="predicted"/>
<organism evidence="2 3">
    <name type="scientific">Cannabis sativa</name>
    <name type="common">Hemp</name>
    <name type="synonym">Marijuana</name>
    <dbReference type="NCBI Taxonomy" id="3483"/>
    <lineage>
        <taxon>Eukaryota</taxon>
        <taxon>Viridiplantae</taxon>
        <taxon>Streptophyta</taxon>
        <taxon>Embryophyta</taxon>
        <taxon>Tracheophyta</taxon>
        <taxon>Spermatophyta</taxon>
        <taxon>Magnoliopsida</taxon>
        <taxon>eudicotyledons</taxon>
        <taxon>Gunneridae</taxon>
        <taxon>Pentapetalae</taxon>
        <taxon>rosids</taxon>
        <taxon>fabids</taxon>
        <taxon>Rosales</taxon>
        <taxon>Cannabaceae</taxon>
        <taxon>Cannabis</taxon>
    </lineage>
</organism>
<dbReference type="InterPro" id="IPR055301">
    <property type="entry name" value="Lea14-like_2"/>
</dbReference>
<name>A0A7J6GI77_CANSA</name>
<keyword evidence="1" id="KW-0812">Transmembrane</keyword>
<accession>A0A7J6GI77</accession>
<evidence type="ECO:0008006" key="4">
    <source>
        <dbReference type="Google" id="ProtNLM"/>
    </source>
</evidence>
<comment type="caution">
    <text evidence="2">The sequence shown here is derived from an EMBL/GenBank/DDBJ whole genome shotgun (WGS) entry which is preliminary data.</text>
</comment>
<reference evidence="2 3" key="1">
    <citation type="journal article" date="2020" name="bioRxiv">
        <title>Sequence and annotation of 42 cannabis genomes reveals extensive copy number variation in cannabinoid synthesis and pathogen resistance genes.</title>
        <authorList>
            <person name="Mckernan K.J."/>
            <person name="Helbert Y."/>
            <person name="Kane L.T."/>
            <person name="Ebling H."/>
            <person name="Zhang L."/>
            <person name="Liu B."/>
            <person name="Eaton Z."/>
            <person name="Mclaughlin S."/>
            <person name="Kingan S."/>
            <person name="Baybayan P."/>
            <person name="Concepcion G."/>
            <person name="Jordan M."/>
            <person name="Riva A."/>
            <person name="Barbazuk W."/>
            <person name="Harkins T."/>
        </authorList>
    </citation>
    <scope>NUCLEOTIDE SEQUENCE [LARGE SCALE GENOMIC DNA]</scope>
    <source>
        <strain evidence="3">cv. Jamaican Lion 4</strain>
        <tissue evidence="2">Leaf</tissue>
    </source>
</reference>
<evidence type="ECO:0000313" key="2">
    <source>
        <dbReference type="EMBL" id="KAF4382635.1"/>
    </source>
</evidence>
<dbReference type="EMBL" id="JAATIP010000054">
    <property type="protein sequence ID" value="KAF4382635.1"/>
    <property type="molecule type" value="Genomic_DNA"/>
</dbReference>
<dbReference type="PANTHER" id="PTHR31852">
    <property type="entry name" value="LATE EMBRYOGENESIS ABUNDANT (LEA) HYDROXYPROLINE-RICH GLYCOPROTEIN FAMILY"/>
    <property type="match status" value="1"/>
</dbReference>
<sequence length="196" mass="21648">MKSKPTGTSRRSGRRCLIICCMAAVASILIIAAVFTALCLTVFKPREAEISTHFEDINNSFSPNITSLNVSIDVIVTIDNRKNYGSFKFNNAIAYVYYHGDFVAEVQIQHNLVPARGKVNMTSSADFMMGKLISNPNFVDDVVSGSLHLTSTSSLHGKVILFKILRMHATTFSSCNISFNVNDRDIQTTCNSKIKL</sequence>
<feature type="transmembrane region" description="Helical" evidence="1">
    <location>
        <begin position="16"/>
        <end position="43"/>
    </location>
</feature>
<evidence type="ECO:0000313" key="3">
    <source>
        <dbReference type="Proteomes" id="UP000525078"/>
    </source>
</evidence>
<protein>
    <recommendedName>
        <fullName evidence="4">Late embryogenesis abundant protein LEA-2 subgroup domain-containing protein</fullName>
    </recommendedName>
</protein>
<evidence type="ECO:0000256" key="1">
    <source>
        <dbReference type="SAM" id="Phobius"/>
    </source>
</evidence>
<keyword evidence="1" id="KW-0472">Membrane</keyword>
<dbReference type="AlphaFoldDB" id="A0A7J6GI77"/>
<gene>
    <name evidence="2" type="ORF">F8388_015463</name>
</gene>
<keyword evidence="1" id="KW-1133">Transmembrane helix</keyword>
<dbReference type="Proteomes" id="UP000525078">
    <property type="component" value="Unassembled WGS sequence"/>
</dbReference>